<feature type="non-terminal residue" evidence="3">
    <location>
        <position position="1"/>
    </location>
</feature>
<comment type="caution">
    <text evidence="3">The sequence shown here is derived from an EMBL/GenBank/DDBJ whole genome shotgun (WGS) entry which is preliminary data.</text>
</comment>
<accession>A0A0V1JRX2</accession>
<evidence type="ECO:0000256" key="2">
    <source>
        <dbReference type="SAM" id="MobiDB-lite"/>
    </source>
</evidence>
<feature type="compositionally biased region" description="Polar residues" evidence="2">
    <location>
        <begin position="81"/>
        <end position="99"/>
    </location>
</feature>
<reference evidence="3 4" key="1">
    <citation type="submission" date="2015-01" db="EMBL/GenBank/DDBJ databases">
        <title>Evolution of Trichinella species and genotypes.</title>
        <authorList>
            <person name="Korhonen P.K."/>
            <person name="Edoardo P."/>
            <person name="Giuseppe L.R."/>
            <person name="Gasser R.B."/>
        </authorList>
    </citation>
    <scope>NUCLEOTIDE SEQUENCE [LARGE SCALE GENOMIC DNA]</scope>
    <source>
        <strain evidence="3">ISS176</strain>
    </source>
</reference>
<dbReference type="Proteomes" id="UP000054826">
    <property type="component" value="Unassembled WGS sequence"/>
</dbReference>
<gene>
    <name evidence="3" type="ORF">T4C_13753</name>
</gene>
<proteinExistence type="predicted"/>
<name>A0A0V1JRX2_TRIPS</name>
<dbReference type="AlphaFoldDB" id="A0A0V1JRX2"/>
<evidence type="ECO:0000313" key="4">
    <source>
        <dbReference type="Proteomes" id="UP000054826"/>
    </source>
</evidence>
<feature type="region of interest" description="Disordered" evidence="2">
    <location>
        <begin position="76"/>
        <end position="99"/>
    </location>
</feature>
<evidence type="ECO:0000313" key="3">
    <source>
        <dbReference type="EMBL" id="KRZ37677.1"/>
    </source>
</evidence>
<keyword evidence="1" id="KW-0175">Coiled coil</keyword>
<feature type="coiled-coil region" evidence="1">
    <location>
        <begin position="14"/>
        <end position="70"/>
    </location>
</feature>
<evidence type="ECO:0000256" key="1">
    <source>
        <dbReference type="SAM" id="Coils"/>
    </source>
</evidence>
<organism evidence="3 4">
    <name type="scientific">Trichinella pseudospiralis</name>
    <name type="common">Parasitic roundworm</name>
    <dbReference type="NCBI Taxonomy" id="6337"/>
    <lineage>
        <taxon>Eukaryota</taxon>
        <taxon>Metazoa</taxon>
        <taxon>Ecdysozoa</taxon>
        <taxon>Nematoda</taxon>
        <taxon>Enoplea</taxon>
        <taxon>Dorylaimia</taxon>
        <taxon>Trichinellida</taxon>
        <taxon>Trichinellidae</taxon>
        <taxon>Trichinella</taxon>
    </lineage>
</organism>
<sequence>LYLLVFSSVFMSKKVDSQKLLEEVQHQKAQIKAQYSAKKTNVSQTDEHAHMRETEKRKNLLEELQEEKMQIMLKKPHLASKINTGNSNRNSSESTPTTTYKGCSVAIVNSSYKNDIILAVPRF</sequence>
<protein>
    <submittedName>
        <fullName evidence="3">Uncharacterized protein</fullName>
    </submittedName>
</protein>
<dbReference type="EMBL" id="JYDV01000055">
    <property type="protein sequence ID" value="KRZ37677.1"/>
    <property type="molecule type" value="Genomic_DNA"/>
</dbReference>